<dbReference type="Ensembl" id="ENSNPET00000010224.1">
    <property type="protein sequence ID" value="ENSNPEP00000009980.1"/>
    <property type="gene ID" value="ENSNPEG00000007483.1"/>
</dbReference>
<dbReference type="GO" id="GO:0005763">
    <property type="term" value="C:mitochondrial small ribosomal subunit"/>
    <property type="evidence" value="ECO:0007669"/>
    <property type="project" value="InterPro"/>
</dbReference>
<evidence type="ECO:0000256" key="3">
    <source>
        <dbReference type="ARBA" id="ARBA00022946"/>
    </source>
</evidence>
<feature type="region of interest" description="Disordered" evidence="9">
    <location>
        <begin position="54"/>
        <end position="86"/>
    </location>
</feature>
<evidence type="ECO:0000256" key="10">
    <source>
        <dbReference type="SAM" id="Phobius"/>
    </source>
</evidence>
<feature type="transmembrane region" description="Helical" evidence="10">
    <location>
        <begin position="12"/>
        <end position="34"/>
    </location>
</feature>
<evidence type="ECO:0000256" key="2">
    <source>
        <dbReference type="ARBA" id="ARBA00011057"/>
    </source>
</evidence>
<dbReference type="GO" id="GO:0003735">
    <property type="term" value="F:structural constituent of ribosome"/>
    <property type="evidence" value="ECO:0007669"/>
    <property type="project" value="InterPro"/>
</dbReference>
<evidence type="ECO:0000256" key="4">
    <source>
        <dbReference type="ARBA" id="ARBA00022980"/>
    </source>
</evidence>
<dbReference type="PANTHER" id="PTHR13231:SF3">
    <property type="entry name" value="SMALL RIBOSOMAL SUBUNIT PROTEIN MS31"/>
    <property type="match status" value="1"/>
</dbReference>
<keyword evidence="12" id="KW-1185">Reference proteome</keyword>
<keyword evidence="5" id="KW-0496">Mitochondrion</keyword>
<name>A0A8C6ZBU9_NOTPE</name>
<keyword evidence="6" id="KW-0687">Ribonucleoprotein</keyword>
<feature type="transmembrane region" description="Helical" evidence="10">
    <location>
        <begin position="173"/>
        <end position="191"/>
    </location>
</feature>
<evidence type="ECO:0000256" key="7">
    <source>
        <dbReference type="ARBA" id="ARBA00035133"/>
    </source>
</evidence>
<keyword evidence="10" id="KW-0812">Transmembrane</keyword>
<dbReference type="Proteomes" id="UP000694420">
    <property type="component" value="Unplaced"/>
</dbReference>
<evidence type="ECO:0000256" key="5">
    <source>
        <dbReference type="ARBA" id="ARBA00023128"/>
    </source>
</evidence>
<evidence type="ECO:0000313" key="12">
    <source>
        <dbReference type="Proteomes" id="UP000694420"/>
    </source>
</evidence>
<keyword evidence="4" id="KW-0689">Ribosomal protein</keyword>
<sequence>LPPFGSSFPPKPFLSSFPLFFFVPFLLLVAFMYLHQDGSTIGVKIQKLFSTSSTVLSTKEDGPTPSAGSPPKTTPESQEDSAETPKQKLLNLIGNMKVEVSSMKKFQQLRKRETNRQTETQREGLELIEAVSAVASSLPLNKKQTESDLLAQLRRHEETTDKQKKGGTVNIRCVYRMLFSIIPSFLIFNVISDMTIKKESPAQRGVRVSNLISLEFEEDGKRIKPEQLGTQSSDPRRYFLLCSLPRPRLYKNLPRDILNLVTTSSPTIWDLEFAKEIAAVTEQPPRNGFEEMIQWTKEGILWEFPIDNEAGMEDDAEFHEHIFLEKHLEDFPKQGPIRHFMELVICGLSKNPYLTVKQKIEHIEWFRKYFEEKQEFLQGI</sequence>
<accession>A0A8C6ZBU9</accession>
<reference evidence="11" key="2">
    <citation type="submission" date="2025-09" db="UniProtKB">
        <authorList>
            <consortium name="Ensembl"/>
        </authorList>
    </citation>
    <scope>IDENTIFICATION</scope>
</reference>
<comment type="subcellular location">
    <subcellularLocation>
        <location evidence="1">Mitochondrion</location>
    </subcellularLocation>
</comment>
<reference evidence="11" key="1">
    <citation type="submission" date="2025-08" db="UniProtKB">
        <authorList>
            <consortium name="Ensembl"/>
        </authorList>
    </citation>
    <scope>IDENTIFICATION</scope>
</reference>
<keyword evidence="3" id="KW-0809">Transit peptide</keyword>
<evidence type="ECO:0000256" key="8">
    <source>
        <dbReference type="ARBA" id="ARBA00035363"/>
    </source>
</evidence>
<evidence type="ECO:0000256" key="9">
    <source>
        <dbReference type="SAM" id="MobiDB-lite"/>
    </source>
</evidence>
<evidence type="ECO:0000256" key="1">
    <source>
        <dbReference type="ARBA" id="ARBA00004173"/>
    </source>
</evidence>
<dbReference type="AlphaFoldDB" id="A0A8C6ZBU9"/>
<evidence type="ECO:0000256" key="6">
    <source>
        <dbReference type="ARBA" id="ARBA00023274"/>
    </source>
</evidence>
<keyword evidence="10" id="KW-0472">Membrane</keyword>
<evidence type="ECO:0000313" key="11">
    <source>
        <dbReference type="Ensembl" id="ENSNPEP00000009980.1"/>
    </source>
</evidence>
<dbReference type="Pfam" id="PF15433">
    <property type="entry name" value="MRP-S31"/>
    <property type="match status" value="1"/>
</dbReference>
<dbReference type="InterPro" id="IPR026299">
    <property type="entry name" value="MRP-S31"/>
</dbReference>
<protein>
    <recommendedName>
        <fullName evidence="7">Small ribosomal subunit protein mS31</fullName>
    </recommendedName>
    <alternativeName>
        <fullName evidence="8">28S ribosomal protein S31, mitochondrial</fullName>
    </alternativeName>
</protein>
<organism evidence="11 12">
    <name type="scientific">Nothoprocta perdicaria</name>
    <name type="common">Chilean tinamou</name>
    <name type="synonym">Crypturus perdicarius</name>
    <dbReference type="NCBI Taxonomy" id="30464"/>
    <lineage>
        <taxon>Eukaryota</taxon>
        <taxon>Metazoa</taxon>
        <taxon>Chordata</taxon>
        <taxon>Craniata</taxon>
        <taxon>Vertebrata</taxon>
        <taxon>Euteleostomi</taxon>
        <taxon>Archelosauria</taxon>
        <taxon>Archosauria</taxon>
        <taxon>Dinosauria</taxon>
        <taxon>Saurischia</taxon>
        <taxon>Theropoda</taxon>
        <taxon>Coelurosauria</taxon>
        <taxon>Aves</taxon>
        <taxon>Palaeognathae</taxon>
        <taxon>Tinamiformes</taxon>
        <taxon>Tinamidae</taxon>
        <taxon>Nothoprocta</taxon>
    </lineage>
</organism>
<dbReference type="PANTHER" id="PTHR13231">
    <property type="entry name" value="MITOCHONDRIAL RIBOSOMAL PROTEIN S31"/>
    <property type="match status" value="1"/>
</dbReference>
<comment type="similarity">
    <text evidence="2">Belongs to the mitochondrion-specific ribosomal protein mS31 family.</text>
</comment>
<proteinExistence type="inferred from homology"/>
<keyword evidence="10" id="KW-1133">Transmembrane helix</keyword>